<proteinExistence type="predicted"/>
<dbReference type="Proteomes" id="UP000198034">
    <property type="component" value="Unassembled WGS sequence"/>
</dbReference>
<accession>A0A246GC95</accession>
<reference evidence="2 3" key="1">
    <citation type="journal article" date="2017" name="Infect. Genet. Evol.">
        <title>Comparative genome analysis of fish pathogen Flavobacterium columnare reveals extensive sequence diversity within the species.</title>
        <authorList>
            <person name="Kayansamruaj P."/>
            <person name="Dong H.T."/>
            <person name="Hirono I."/>
            <person name="Kondo H."/>
            <person name="Senapin S."/>
            <person name="Rodkhum C."/>
        </authorList>
    </citation>
    <scope>NUCLEOTIDE SEQUENCE [LARGE SCALE GENOMIC DNA]</scope>
    <source>
        <strain evidence="2 3">1214</strain>
    </source>
</reference>
<dbReference type="AlphaFoldDB" id="A0A246GC95"/>
<evidence type="ECO:0000259" key="1">
    <source>
        <dbReference type="Pfam" id="PF17761"/>
    </source>
</evidence>
<dbReference type="PANTHER" id="PTHR30547:SF5">
    <property type="entry name" value="NUCLEASE YHCG-RELATED"/>
    <property type="match status" value="1"/>
</dbReference>
<comment type="caution">
    <text evidence="2">The sequence shown here is derived from an EMBL/GenBank/DDBJ whole genome shotgun (WGS) entry which is preliminary data.</text>
</comment>
<organism evidence="2 3">
    <name type="scientific">Flavobacterium columnare</name>
    <dbReference type="NCBI Taxonomy" id="996"/>
    <lineage>
        <taxon>Bacteria</taxon>
        <taxon>Pseudomonadati</taxon>
        <taxon>Bacteroidota</taxon>
        <taxon>Flavobacteriia</taxon>
        <taxon>Flavobacteriales</taxon>
        <taxon>Flavobacteriaceae</taxon>
        <taxon>Flavobacterium</taxon>
    </lineage>
</organism>
<dbReference type="InterPro" id="IPR041527">
    <property type="entry name" value="YhcG_N"/>
</dbReference>
<dbReference type="EMBL" id="MTCY01000009">
    <property type="protein sequence ID" value="OWP78640.1"/>
    <property type="molecule type" value="Genomic_DNA"/>
</dbReference>
<dbReference type="Pfam" id="PF17761">
    <property type="entry name" value="DUF1016_N"/>
    <property type="match status" value="1"/>
</dbReference>
<feature type="domain" description="YhcG N-terminal" evidence="1">
    <location>
        <begin position="7"/>
        <end position="83"/>
    </location>
</feature>
<dbReference type="PANTHER" id="PTHR30547">
    <property type="entry name" value="UNCHARACTERIZED PROTEIN YHCG-RELATED"/>
    <property type="match status" value="1"/>
</dbReference>
<evidence type="ECO:0000313" key="3">
    <source>
        <dbReference type="Proteomes" id="UP000198034"/>
    </source>
</evidence>
<gene>
    <name evidence="2" type="ORF">BWK62_04800</name>
</gene>
<dbReference type="InterPro" id="IPR053148">
    <property type="entry name" value="PD-DEXK-like_domain"/>
</dbReference>
<protein>
    <recommendedName>
        <fullName evidence="1">YhcG N-terminal domain-containing protein</fullName>
    </recommendedName>
</protein>
<sequence>MRTFIKEIKQILSQVRQKNYQAINTATIEVYRDIDRKIVEKEQNGKENNKRIFVENSNEFSNGFSERNIRNFIHFYFTFPEIEIS</sequence>
<evidence type="ECO:0000313" key="2">
    <source>
        <dbReference type="EMBL" id="OWP78640.1"/>
    </source>
</evidence>
<name>A0A246GC95_9FLAO</name>